<gene>
    <name evidence="1" type="ORF">S12H4_53713</name>
</gene>
<organism evidence="1">
    <name type="scientific">marine sediment metagenome</name>
    <dbReference type="NCBI Taxonomy" id="412755"/>
    <lineage>
        <taxon>unclassified sequences</taxon>
        <taxon>metagenomes</taxon>
        <taxon>ecological metagenomes</taxon>
    </lineage>
</organism>
<dbReference type="EMBL" id="BARW01034242">
    <property type="protein sequence ID" value="GAJ04338.1"/>
    <property type="molecule type" value="Genomic_DNA"/>
</dbReference>
<comment type="caution">
    <text evidence="1">The sequence shown here is derived from an EMBL/GenBank/DDBJ whole genome shotgun (WGS) entry which is preliminary data.</text>
</comment>
<protein>
    <recommendedName>
        <fullName evidence="2">Peptidase M28 domain-containing protein</fullName>
    </recommendedName>
</protein>
<dbReference type="AlphaFoldDB" id="X1TG95"/>
<evidence type="ECO:0008006" key="2">
    <source>
        <dbReference type="Google" id="ProtNLM"/>
    </source>
</evidence>
<accession>X1TG95</accession>
<evidence type="ECO:0000313" key="1">
    <source>
        <dbReference type="EMBL" id="GAJ04338.1"/>
    </source>
</evidence>
<sequence>MPIVQEGFEACWIGSEPGLKFVHTIKDTMNLVSKEGIKNALILCKDVIEKLDKEFN</sequence>
<reference evidence="1" key="1">
    <citation type="journal article" date="2014" name="Front. Microbiol.">
        <title>High frequency of phylogenetically diverse reductive dehalogenase-homologous genes in deep subseafloor sedimentary metagenomes.</title>
        <authorList>
            <person name="Kawai M."/>
            <person name="Futagami T."/>
            <person name="Toyoda A."/>
            <person name="Takaki Y."/>
            <person name="Nishi S."/>
            <person name="Hori S."/>
            <person name="Arai W."/>
            <person name="Tsubouchi T."/>
            <person name="Morono Y."/>
            <person name="Uchiyama I."/>
            <person name="Ito T."/>
            <person name="Fujiyama A."/>
            <person name="Inagaki F."/>
            <person name="Takami H."/>
        </authorList>
    </citation>
    <scope>NUCLEOTIDE SEQUENCE</scope>
    <source>
        <strain evidence="1">Expedition CK06-06</strain>
    </source>
</reference>
<proteinExistence type="predicted"/>
<name>X1TG95_9ZZZZ</name>